<sequence>MASHVNDFTVTWRIENYHLRFHRLEYFLDSVEYLMDTMERTKWTLRLNPCHSKDQASSASEDPKKTMRACVTASRKNTSKKRREEPVTRCFDRSMQDFEERWLGSRDRAVLHSDAVERRHYSIPRILEKFSTAVTKSP</sequence>
<dbReference type="AlphaFoldDB" id="A0AAV4PHN9"/>
<dbReference type="Proteomes" id="UP001054945">
    <property type="component" value="Unassembled WGS sequence"/>
</dbReference>
<feature type="region of interest" description="Disordered" evidence="1">
    <location>
        <begin position="51"/>
        <end position="85"/>
    </location>
</feature>
<organism evidence="2 3">
    <name type="scientific">Caerostris extrusa</name>
    <name type="common">Bark spider</name>
    <name type="synonym">Caerostris bankana</name>
    <dbReference type="NCBI Taxonomy" id="172846"/>
    <lineage>
        <taxon>Eukaryota</taxon>
        <taxon>Metazoa</taxon>
        <taxon>Ecdysozoa</taxon>
        <taxon>Arthropoda</taxon>
        <taxon>Chelicerata</taxon>
        <taxon>Arachnida</taxon>
        <taxon>Araneae</taxon>
        <taxon>Araneomorphae</taxon>
        <taxon>Entelegynae</taxon>
        <taxon>Araneoidea</taxon>
        <taxon>Araneidae</taxon>
        <taxon>Caerostris</taxon>
    </lineage>
</organism>
<protein>
    <submittedName>
        <fullName evidence="2">Uncharacterized protein</fullName>
    </submittedName>
</protein>
<dbReference type="EMBL" id="BPLR01004657">
    <property type="protein sequence ID" value="GIX96508.1"/>
    <property type="molecule type" value="Genomic_DNA"/>
</dbReference>
<gene>
    <name evidence="2" type="ORF">CEXT_505001</name>
</gene>
<proteinExistence type="predicted"/>
<reference evidence="2 3" key="1">
    <citation type="submission" date="2021-06" db="EMBL/GenBank/DDBJ databases">
        <title>Caerostris extrusa draft genome.</title>
        <authorList>
            <person name="Kono N."/>
            <person name="Arakawa K."/>
        </authorList>
    </citation>
    <scope>NUCLEOTIDE SEQUENCE [LARGE SCALE GENOMIC DNA]</scope>
</reference>
<name>A0AAV4PHN9_CAEEX</name>
<evidence type="ECO:0000256" key="1">
    <source>
        <dbReference type="SAM" id="MobiDB-lite"/>
    </source>
</evidence>
<evidence type="ECO:0000313" key="3">
    <source>
        <dbReference type="Proteomes" id="UP001054945"/>
    </source>
</evidence>
<evidence type="ECO:0000313" key="2">
    <source>
        <dbReference type="EMBL" id="GIX96508.1"/>
    </source>
</evidence>
<keyword evidence="3" id="KW-1185">Reference proteome</keyword>
<comment type="caution">
    <text evidence="2">The sequence shown here is derived from an EMBL/GenBank/DDBJ whole genome shotgun (WGS) entry which is preliminary data.</text>
</comment>
<accession>A0AAV4PHN9</accession>